<reference evidence="1" key="2">
    <citation type="submission" date="2025-09" db="UniProtKB">
        <authorList>
            <consortium name="EnsemblPlants"/>
        </authorList>
    </citation>
    <scope>IDENTIFICATION</scope>
</reference>
<accession>A0ACD5YFV5</accession>
<protein>
    <submittedName>
        <fullName evidence="1">Uncharacterized protein</fullName>
    </submittedName>
</protein>
<evidence type="ECO:0000313" key="1">
    <source>
        <dbReference type="EnsemblPlants" id="AVESA.00010b.r2.5DG1000820.1.CDS"/>
    </source>
</evidence>
<reference evidence="1" key="1">
    <citation type="submission" date="2021-05" db="EMBL/GenBank/DDBJ databases">
        <authorList>
            <person name="Scholz U."/>
            <person name="Mascher M."/>
            <person name="Fiebig A."/>
        </authorList>
    </citation>
    <scope>NUCLEOTIDE SEQUENCE [LARGE SCALE GENOMIC DNA]</scope>
</reference>
<dbReference type="EnsemblPlants" id="AVESA.00010b.r2.5DG1000820.1">
    <property type="protein sequence ID" value="AVESA.00010b.r2.5DG1000820.1.CDS"/>
    <property type="gene ID" value="AVESA.00010b.r2.5DG1000820"/>
</dbReference>
<sequence>MSSSGGGGGGRDVPSERAAAAVNDLMEVREGATRLKGWLEKQSSEWTELMDGMLIKLSSALSALDTGCAAGTSAAGSFDGVLKPTAESAARKTRKRSFSRRSLRSSGTRVTHTLIDGHIWRKYGQKEIQNSPHARSYYRCTHKSDRGCDAKRQVQTCDTDPSKYAITYYGEHTCTTAPMVIMAANDDRGRNNLVSFARTFPQLADKQEEGAAPTQQMSSSWCTSDGVFSTSGADPFAQTDELAVVVGSAGRTSSTVGSVLDYGGLGDMAVGGGQGGGTSSFPSSPSSLEFMVNSLGDEDFFGRCDP</sequence>
<dbReference type="Proteomes" id="UP001732700">
    <property type="component" value="Chromosome 5D"/>
</dbReference>
<keyword evidence="2" id="KW-1185">Reference proteome</keyword>
<evidence type="ECO:0000313" key="2">
    <source>
        <dbReference type="Proteomes" id="UP001732700"/>
    </source>
</evidence>
<organism evidence="1 2">
    <name type="scientific">Avena sativa</name>
    <name type="common">Oat</name>
    <dbReference type="NCBI Taxonomy" id="4498"/>
    <lineage>
        <taxon>Eukaryota</taxon>
        <taxon>Viridiplantae</taxon>
        <taxon>Streptophyta</taxon>
        <taxon>Embryophyta</taxon>
        <taxon>Tracheophyta</taxon>
        <taxon>Spermatophyta</taxon>
        <taxon>Magnoliopsida</taxon>
        <taxon>Liliopsida</taxon>
        <taxon>Poales</taxon>
        <taxon>Poaceae</taxon>
        <taxon>BOP clade</taxon>
        <taxon>Pooideae</taxon>
        <taxon>Poodae</taxon>
        <taxon>Poeae</taxon>
        <taxon>Poeae Chloroplast Group 1 (Aveneae type)</taxon>
        <taxon>Aveninae</taxon>
        <taxon>Avena</taxon>
    </lineage>
</organism>
<name>A0ACD5YFV5_AVESA</name>
<proteinExistence type="predicted"/>